<dbReference type="PANTHER" id="PTHR33991:SF1">
    <property type="entry name" value="DNA REPAIR PROTEIN RECO"/>
    <property type="match status" value="1"/>
</dbReference>
<evidence type="ECO:0000313" key="9">
    <source>
        <dbReference type="Proteomes" id="UP001327219"/>
    </source>
</evidence>
<evidence type="ECO:0000256" key="4">
    <source>
        <dbReference type="ARBA" id="ARBA00023172"/>
    </source>
</evidence>
<dbReference type="InterPro" id="IPR042242">
    <property type="entry name" value="RecO_C"/>
</dbReference>
<dbReference type="PANTHER" id="PTHR33991">
    <property type="entry name" value="DNA REPAIR PROTEIN RECO"/>
    <property type="match status" value="1"/>
</dbReference>
<keyword evidence="4" id="KW-0233">DNA recombination</keyword>
<dbReference type="RefSeq" id="WP_323732564.1">
    <property type="nucleotide sequence ID" value="NZ_CP110820.1"/>
</dbReference>
<dbReference type="InterPro" id="IPR037278">
    <property type="entry name" value="ARFGAP/RecO"/>
</dbReference>
<dbReference type="NCBIfam" id="TIGR00613">
    <property type="entry name" value="reco"/>
    <property type="match status" value="1"/>
</dbReference>
<proteinExistence type="inferred from homology"/>
<dbReference type="InterPro" id="IPR012340">
    <property type="entry name" value="NA-bd_OB-fold"/>
</dbReference>
<dbReference type="InterPro" id="IPR022572">
    <property type="entry name" value="DNA_rep/recomb_RecO_N"/>
</dbReference>
<evidence type="ECO:0000313" key="8">
    <source>
        <dbReference type="EMBL" id="WPX96875.1"/>
    </source>
</evidence>
<dbReference type="Gene3D" id="2.40.50.140">
    <property type="entry name" value="Nucleic acid-binding proteins"/>
    <property type="match status" value="1"/>
</dbReference>
<gene>
    <name evidence="8" type="ORF">Bandiella_01009</name>
</gene>
<evidence type="ECO:0000259" key="7">
    <source>
        <dbReference type="Pfam" id="PF11967"/>
    </source>
</evidence>
<protein>
    <recommendedName>
        <fullName evidence="2">DNA repair protein RecO</fullName>
    </recommendedName>
    <alternativeName>
        <fullName evidence="6">Recombination protein O</fullName>
    </alternativeName>
</protein>
<name>A0ABZ0US39_9RICK</name>
<keyword evidence="5" id="KW-0234">DNA repair</keyword>
<accession>A0ABZ0US39</accession>
<dbReference type="Proteomes" id="UP001327219">
    <property type="component" value="Chromosome"/>
</dbReference>
<dbReference type="Gene3D" id="1.20.1440.120">
    <property type="entry name" value="Recombination protein O, C-terminal domain"/>
    <property type="match status" value="1"/>
</dbReference>
<evidence type="ECO:0000256" key="1">
    <source>
        <dbReference type="ARBA" id="ARBA00007452"/>
    </source>
</evidence>
<evidence type="ECO:0000256" key="5">
    <source>
        <dbReference type="ARBA" id="ARBA00023204"/>
    </source>
</evidence>
<dbReference type="Pfam" id="PF11967">
    <property type="entry name" value="RecO_N"/>
    <property type="match status" value="1"/>
</dbReference>
<organism evidence="8 9">
    <name type="scientific">Candidatus Bandiella euplotis</name>
    <dbReference type="NCBI Taxonomy" id="1664265"/>
    <lineage>
        <taxon>Bacteria</taxon>
        <taxon>Pseudomonadati</taxon>
        <taxon>Pseudomonadota</taxon>
        <taxon>Alphaproteobacteria</taxon>
        <taxon>Rickettsiales</taxon>
        <taxon>Candidatus Midichloriaceae</taxon>
        <taxon>Candidatus Bandiella</taxon>
    </lineage>
</organism>
<dbReference type="EMBL" id="CP110820">
    <property type="protein sequence ID" value="WPX96875.1"/>
    <property type="molecule type" value="Genomic_DNA"/>
</dbReference>
<dbReference type="Pfam" id="PF02565">
    <property type="entry name" value="RecO_C"/>
    <property type="match status" value="1"/>
</dbReference>
<keyword evidence="9" id="KW-1185">Reference proteome</keyword>
<evidence type="ECO:0000256" key="3">
    <source>
        <dbReference type="ARBA" id="ARBA00022763"/>
    </source>
</evidence>
<keyword evidence="3" id="KW-0227">DNA damage</keyword>
<evidence type="ECO:0000256" key="6">
    <source>
        <dbReference type="ARBA" id="ARBA00033409"/>
    </source>
</evidence>
<dbReference type="InterPro" id="IPR003717">
    <property type="entry name" value="RecO"/>
</dbReference>
<dbReference type="SUPFAM" id="SSF57863">
    <property type="entry name" value="ArfGap/RecO-like zinc finger"/>
    <property type="match status" value="1"/>
</dbReference>
<reference evidence="8 9" key="1">
    <citation type="submission" date="2022-11" db="EMBL/GenBank/DDBJ databases">
        <title>Host association and intracellularity evolved multiple times independently in the Rickettsiales.</title>
        <authorList>
            <person name="Castelli M."/>
            <person name="Nardi T."/>
            <person name="Gammuto L."/>
            <person name="Bellinzona G."/>
            <person name="Sabaneyeva E."/>
            <person name="Potekhin A."/>
            <person name="Serra V."/>
            <person name="Petroni G."/>
            <person name="Sassera D."/>
        </authorList>
    </citation>
    <scope>NUCLEOTIDE SEQUENCE [LARGE SCALE GENOMIC DNA]</scope>
    <source>
        <strain evidence="8 9">NDG2</strain>
    </source>
</reference>
<evidence type="ECO:0000256" key="2">
    <source>
        <dbReference type="ARBA" id="ARBA00021310"/>
    </source>
</evidence>
<feature type="domain" description="DNA replication/recombination mediator RecO N-terminal" evidence="7">
    <location>
        <begin position="1"/>
        <end position="73"/>
    </location>
</feature>
<comment type="similarity">
    <text evidence="1">Belongs to the RecO family.</text>
</comment>
<sequence>MIEIKDVGIIISSSHFQEKFLIVRCFSENHGIIAGLVRVGRKKNDVIPGNIVVLHWKARINEQLGYLSVEVLHSTLAQIMFSSSKISILNSTISMLKSALKEREVNKAIFEEAQDLLYSVCGNTDANVNYKSYVNFEAKLLNSCGYGLDWSKCAVTNSQKNIKYISPKTGNAVTQVVGEKYKNQLFELPMFLIDGSIDACAKDILSALNILGYFIEKYIFAQHHIKIPKMRSILVMDIERNLEQ</sequence>